<dbReference type="PROSITE" id="PS51387">
    <property type="entry name" value="FAD_PCMH"/>
    <property type="match status" value="1"/>
</dbReference>
<evidence type="ECO:0000313" key="10">
    <source>
        <dbReference type="Proteomes" id="UP000177276"/>
    </source>
</evidence>
<dbReference type="InterPro" id="IPR016169">
    <property type="entry name" value="FAD-bd_PCMH_sub2"/>
</dbReference>
<dbReference type="SUPFAM" id="SSF55103">
    <property type="entry name" value="FAD-linked oxidases, C-terminal domain"/>
    <property type="match status" value="1"/>
</dbReference>
<dbReference type="InterPro" id="IPR036318">
    <property type="entry name" value="FAD-bd_PCMH-like_sf"/>
</dbReference>
<evidence type="ECO:0000256" key="3">
    <source>
        <dbReference type="ARBA" id="ARBA00022630"/>
    </source>
</evidence>
<dbReference type="InterPro" id="IPR016164">
    <property type="entry name" value="FAD-linked_Oxase-like_C"/>
</dbReference>
<dbReference type="Pfam" id="PF01565">
    <property type="entry name" value="FAD_binding_4"/>
    <property type="match status" value="1"/>
</dbReference>
<dbReference type="EMBL" id="MHWS01000011">
    <property type="protein sequence ID" value="OHB12324.1"/>
    <property type="molecule type" value="Genomic_DNA"/>
</dbReference>
<dbReference type="Pfam" id="PF02913">
    <property type="entry name" value="FAD-oxidase_C"/>
    <property type="match status" value="1"/>
</dbReference>
<evidence type="ECO:0000256" key="7">
    <source>
        <dbReference type="ARBA" id="ARBA00038897"/>
    </source>
</evidence>
<comment type="caution">
    <text evidence="9">The sequence shown here is derived from an EMBL/GenBank/DDBJ whole genome shotgun (WGS) entry which is preliminary data.</text>
</comment>
<evidence type="ECO:0000256" key="5">
    <source>
        <dbReference type="ARBA" id="ARBA00022946"/>
    </source>
</evidence>
<keyword evidence="3" id="KW-0285">Flavoprotein</keyword>
<dbReference type="GO" id="GO:0004458">
    <property type="term" value="F:D-lactate dehydrogenase (cytochrome) activity"/>
    <property type="evidence" value="ECO:0007669"/>
    <property type="project" value="UniProtKB-EC"/>
</dbReference>
<dbReference type="GO" id="GO:1903457">
    <property type="term" value="P:lactate catabolic process"/>
    <property type="evidence" value="ECO:0007669"/>
    <property type="project" value="TreeGrafter"/>
</dbReference>
<dbReference type="GO" id="GO:0008720">
    <property type="term" value="F:D-lactate dehydrogenase (NAD+) activity"/>
    <property type="evidence" value="ECO:0007669"/>
    <property type="project" value="TreeGrafter"/>
</dbReference>
<protein>
    <recommendedName>
        <fullName evidence="7">D-lactate dehydrogenase (cytochrome)</fullName>
        <ecNumber evidence="7">1.1.2.4</ecNumber>
    </recommendedName>
</protein>
<evidence type="ECO:0000256" key="4">
    <source>
        <dbReference type="ARBA" id="ARBA00022827"/>
    </source>
</evidence>
<dbReference type="Proteomes" id="UP000177276">
    <property type="component" value="Unassembled WGS sequence"/>
</dbReference>
<dbReference type="Gene3D" id="3.30.465.10">
    <property type="match status" value="2"/>
</dbReference>
<dbReference type="Gene3D" id="1.10.45.10">
    <property type="entry name" value="Vanillyl-alcohol Oxidase, Chain A, domain 4"/>
    <property type="match status" value="1"/>
</dbReference>
<evidence type="ECO:0000313" key="9">
    <source>
        <dbReference type="EMBL" id="OHB12324.1"/>
    </source>
</evidence>
<dbReference type="GO" id="GO:0071949">
    <property type="term" value="F:FAD binding"/>
    <property type="evidence" value="ECO:0007669"/>
    <property type="project" value="InterPro"/>
</dbReference>
<dbReference type="AlphaFoldDB" id="A0A1G2USF7"/>
<feature type="domain" description="FAD-binding PCMH-type" evidence="8">
    <location>
        <begin position="33"/>
        <end position="269"/>
    </location>
</feature>
<comment type="similarity">
    <text evidence="2">Belongs to the FAD-binding oxidoreductase/transferase type 4 family.</text>
</comment>
<dbReference type="PANTHER" id="PTHR11748:SF111">
    <property type="entry name" value="D-LACTATE DEHYDROGENASE, MITOCHONDRIAL-RELATED"/>
    <property type="match status" value="1"/>
</dbReference>
<evidence type="ECO:0000256" key="1">
    <source>
        <dbReference type="ARBA" id="ARBA00001974"/>
    </source>
</evidence>
<dbReference type="Gene3D" id="3.30.70.2740">
    <property type="match status" value="1"/>
</dbReference>
<dbReference type="InterPro" id="IPR006094">
    <property type="entry name" value="Oxid_FAD_bind_N"/>
</dbReference>
<gene>
    <name evidence="9" type="ORF">A3G46_01955</name>
</gene>
<keyword evidence="4" id="KW-0274">FAD</keyword>
<dbReference type="InterPro" id="IPR004113">
    <property type="entry name" value="FAD-bd_oxidored_4_C"/>
</dbReference>
<comment type="cofactor">
    <cofactor evidence="1">
        <name>FAD</name>
        <dbReference type="ChEBI" id="CHEBI:57692"/>
    </cofactor>
</comment>
<organism evidence="9 10">
    <name type="scientific">Candidatus Zambryskibacteria bacterium RIFCSPLOWO2_12_FULL_39_16</name>
    <dbReference type="NCBI Taxonomy" id="1802775"/>
    <lineage>
        <taxon>Bacteria</taxon>
        <taxon>Candidatus Zambryskiibacteriota</taxon>
    </lineage>
</organism>
<name>A0A1G2USF7_9BACT</name>
<sequence length="552" mass="62860">MNSIFDSLRPAFKGDVNMSDKTLTIYSNDASLFEIRPKVVVYPKDAEDVKTLVKWVNKNRKEDPTLSITARSAGTDMTGGAIGASIIVDFIRYMNAIKEVTPDYAIVEPGCFYRDFDKETKKINRYMPAFTASREINAVGGMIGNNSGGEKAIKFGKTENYINSLKIVLSDGNEYIIRPLSKTEIEEKIGGKAVNEFEAKLYRELYNLITENYEQIMSAKPTVSKNSAGYYLWNVYDKNTGAFDLCRLIVGSQGTLGIVTEINFRLVPTEPFSNVLVVFLPSLDDVSKLVTEIVPFKPDSLETYDDKSMILAMRFFFDFFKQLGFWGAVKLGLQFIPETWMIAVGGVPKLILIIEFTGQTEEVVKNKLIEIRERIRHFGFHMHIAHSSSEADKYWRIRHESFNLLRKHVKNKRTAPFIDDIIVKPEYLPEFLPKIKALIDEYKLDYTVEGHLGNGNFHIIPLMDLDSPFSVDVILELSKKVYTLVREYHGSITAEHNDGIIRTPYLLEQYGEEIVKLFQKTKNIFDEANIFNPGKKVGGTFDDIKKAIKKKN</sequence>
<accession>A0A1G2USF7</accession>
<dbReference type="PANTHER" id="PTHR11748">
    <property type="entry name" value="D-LACTATE DEHYDROGENASE"/>
    <property type="match status" value="1"/>
</dbReference>
<reference evidence="9 10" key="1">
    <citation type="journal article" date="2016" name="Nat. Commun.">
        <title>Thousands of microbial genomes shed light on interconnected biogeochemical processes in an aquifer system.</title>
        <authorList>
            <person name="Anantharaman K."/>
            <person name="Brown C.T."/>
            <person name="Hug L.A."/>
            <person name="Sharon I."/>
            <person name="Castelle C.J."/>
            <person name="Probst A.J."/>
            <person name="Thomas B.C."/>
            <person name="Singh A."/>
            <person name="Wilkins M.J."/>
            <person name="Karaoz U."/>
            <person name="Brodie E.L."/>
            <person name="Williams K.H."/>
            <person name="Hubbard S.S."/>
            <person name="Banfield J.F."/>
        </authorList>
    </citation>
    <scope>NUCLEOTIDE SEQUENCE [LARGE SCALE GENOMIC DNA]</scope>
</reference>
<keyword evidence="6" id="KW-0560">Oxidoreductase</keyword>
<dbReference type="EC" id="1.1.2.4" evidence="7"/>
<dbReference type="SUPFAM" id="SSF56176">
    <property type="entry name" value="FAD-binding/transporter-associated domain-like"/>
    <property type="match status" value="1"/>
</dbReference>
<evidence type="ECO:0000256" key="6">
    <source>
        <dbReference type="ARBA" id="ARBA00023002"/>
    </source>
</evidence>
<dbReference type="InterPro" id="IPR016166">
    <property type="entry name" value="FAD-bd_PCMH"/>
</dbReference>
<evidence type="ECO:0000259" key="8">
    <source>
        <dbReference type="PROSITE" id="PS51387"/>
    </source>
</evidence>
<dbReference type="InterPro" id="IPR016171">
    <property type="entry name" value="Vanillyl_alc_oxidase_C-sub2"/>
</dbReference>
<keyword evidence="5" id="KW-0809">Transit peptide</keyword>
<evidence type="ECO:0000256" key="2">
    <source>
        <dbReference type="ARBA" id="ARBA00008000"/>
    </source>
</evidence>
<proteinExistence type="inferred from homology"/>